<comment type="caution">
    <text evidence="3">The sequence shown here is derived from an EMBL/GenBank/DDBJ whole genome shotgun (WGS) entry which is preliminary data.</text>
</comment>
<dbReference type="InterPro" id="IPR012338">
    <property type="entry name" value="Beta-lactam/transpept-like"/>
</dbReference>
<dbReference type="Gene3D" id="3.40.710.10">
    <property type="entry name" value="DD-peptidase/beta-lactamase superfamily"/>
    <property type="match status" value="1"/>
</dbReference>
<dbReference type="InterPro" id="IPR050491">
    <property type="entry name" value="AmpC-like"/>
</dbReference>
<protein>
    <submittedName>
        <fullName evidence="3">Beta-lactamase/transpeptidase-like protein</fullName>
    </submittedName>
</protein>
<keyword evidence="4" id="KW-1185">Reference proteome</keyword>
<dbReference type="PANTHER" id="PTHR46825">
    <property type="entry name" value="D-ALANYL-D-ALANINE-CARBOXYPEPTIDASE/ENDOPEPTIDASE AMPH"/>
    <property type="match status" value="1"/>
</dbReference>
<feature type="domain" description="Beta-lactamase-related" evidence="2">
    <location>
        <begin position="24"/>
        <end position="390"/>
    </location>
</feature>
<dbReference type="SUPFAM" id="SSF56601">
    <property type="entry name" value="beta-lactamase/transpeptidase-like"/>
    <property type="match status" value="1"/>
</dbReference>
<gene>
    <name evidence="3" type="ORF">B0T21DRAFT_280231</name>
</gene>
<organism evidence="3 4">
    <name type="scientific">Apiosordaria backusii</name>
    <dbReference type="NCBI Taxonomy" id="314023"/>
    <lineage>
        <taxon>Eukaryota</taxon>
        <taxon>Fungi</taxon>
        <taxon>Dikarya</taxon>
        <taxon>Ascomycota</taxon>
        <taxon>Pezizomycotina</taxon>
        <taxon>Sordariomycetes</taxon>
        <taxon>Sordariomycetidae</taxon>
        <taxon>Sordariales</taxon>
        <taxon>Lasiosphaeriaceae</taxon>
        <taxon>Apiosordaria</taxon>
    </lineage>
</organism>
<sequence length="572" mass="63083">MADALLDRLKSTTLRIGEIRRAFGTPSVSCGVLHQGEVIFRYAEGFADVEMGRQADADTVYPVASCTKAFISATCAILVREGLLSWDKPVSFYLPEFETPHNPEVGHRATLVDLCSHATGLAPVDNVLVGFHERLYHDGESQVRIASHLPPECGFRSEFLYNNLMYGVVGATIAKVSGRTAGAVMKEKIFQPLGMGRTITSPADDPLDGNVAKGYSVLDKGSLLRLEEPELRDGTANAGAGCVRSTVNNMLKWASAVMQAEMQQSTRNQGYHNLKSNQPEDDEILPGLVFTRAARMPITQGDSSANENAYGMGWFRHTIPSKFLGFTSPNFSLLAEPPIIGKNTPQRLTICHYGAMGGFLAAFYTFPESCSAIVVLGNSSPSRGDPTDLIAQALCQELFDMQPRVSLESFAVLATETSRLIWPALVQEWVLCRGQDADSTAAPVADYVGRYENKGLALQIDVQPNVNRRHRRAGDWKLRNPEPLAFTVNGRPGQRLRRYQGDTWTFLPNSRDDALKKGMERFINLPNLLLVFTRDSDGCITGLMWDLYGQKSEELVMHDSVRVEPVRFEKVA</sequence>
<dbReference type="PANTHER" id="PTHR46825:SF14">
    <property type="entry name" value="BETA-LACTAMASE-RELATED DOMAIN-CONTAINING PROTEIN"/>
    <property type="match status" value="1"/>
</dbReference>
<dbReference type="Proteomes" id="UP001172159">
    <property type="component" value="Unassembled WGS sequence"/>
</dbReference>
<dbReference type="Pfam" id="PF00144">
    <property type="entry name" value="Beta-lactamase"/>
    <property type="match status" value="1"/>
</dbReference>
<evidence type="ECO:0000313" key="3">
    <source>
        <dbReference type="EMBL" id="KAK0744941.1"/>
    </source>
</evidence>
<evidence type="ECO:0000256" key="1">
    <source>
        <dbReference type="ARBA" id="ARBA00038215"/>
    </source>
</evidence>
<comment type="similarity">
    <text evidence="1">Belongs to the peptidase S12 family.</text>
</comment>
<evidence type="ECO:0000313" key="4">
    <source>
        <dbReference type="Proteomes" id="UP001172159"/>
    </source>
</evidence>
<dbReference type="AlphaFoldDB" id="A0AA40ESW3"/>
<dbReference type="InterPro" id="IPR001466">
    <property type="entry name" value="Beta-lactam-related"/>
</dbReference>
<name>A0AA40ESW3_9PEZI</name>
<proteinExistence type="inferred from homology"/>
<evidence type="ECO:0000259" key="2">
    <source>
        <dbReference type="Pfam" id="PF00144"/>
    </source>
</evidence>
<accession>A0AA40ESW3</accession>
<reference evidence="3" key="1">
    <citation type="submission" date="2023-06" db="EMBL/GenBank/DDBJ databases">
        <title>Genome-scale phylogeny and comparative genomics of the fungal order Sordariales.</title>
        <authorList>
            <consortium name="Lawrence Berkeley National Laboratory"/>
            <person name="Hensen N."/>
            <person name="Bonometti L."/>
            <person name="Westerberg I."/>
            <person name="Brannstrom I.O."/>
            <person name="Guillou S."/>
            <person name="Cros-Aarteil S."/>
            <person name="Calhoun S."/>
            <person name="Haridas S."/>
            <person name="Kuo A."/>
            <person name="Mondo S."/>
            <person name="Pangilinan J."/>
            <person name="Riley R."/>
            <person name="Labutti K."/>
            <person name="Andreopoulos B."/>
            <person name="Lipzen A."/>
            <person name="Chen C."/>
            <person name="Yanf M."/>
            <person name="Daum C."/>
            <person name="Ng V."/>
            <person name="Clum A."/>
            <person name="Steindorff A."/>
            <person name="Ohm R."/>
            <person name="Martin F."/>
            <person name="Silar P."/>
            <person name="Natvig D."/>
            <person name="Lalanne C."/>
            <person name="Gautier V."/>
            <person name="Ament-Velasquez S.L."/>
            <person name="Kruys A."/>
            <person name="Hutchinson M.I."/>
            <person name="Powell A.J."/>
            <person name="Barry K."/>
            <person name="Miller A.N."/>
            <person name="Grigoriev I.V."/>
            <person name="Debuchy R."/>
            <person name="Gladieux P."/>
            <person name="Thoren M.H."/>
            <person name="Johannesson H."/>
        </authorList>
    </citation>
    <scope>NUCLEOTIDE SEQUENCE</scope>
    <source>
        <strain evidence="3">CBS 540.89</strain>
    </source>
</reference>
<dbReference type="EMBL" id="JAUKTV010000002">
    <property type="protein sequence ID" value="KAK0744941.1"/>
    <property type="molecule type" value="Genomic_DNA"/>
</dbReference>